<dbReference type="EMBL" id="BQKI01000071">
    <property type="protein sequence ID" value="GJN14181.1"/>
    <property type="molecule type" value="Genomic_DNA"/>
</dbReference>
<reference evidence="1" key="2">
    <citation type="submission" date="2021-12" db="EMBL/GenBank/DDBJ databases">
        <title>Resequencing data analysis of finger millet.</title>
        <authorList>
            <person name="Hatakeyama M."/>
            <person name="Aluri S."/>
            <person name="Balachadran M.T."/>
            <person name="Sivarajan S.R."/>
            <person name="Poveda L."/>
            <person name="Shimizu-Inatsugi R."/>
            <person name="Schlapbach R."/>
            <person name="Sreeman S.M."/>
            <person name="Shimizu K.K."/>
        </authorList>
    </citation>
    <scope>NUCLEOTIDE SEQUENCE</scope>
</reference>
<dbReference type="AlphaFoldDB" id="A0AAV5DVG8"/>
<evidence type="ECO:0000313" key="1">
    <source>
        <dbReference type="EMBL" id="GJN14181.1"/>
    </source>
</evidence>
<proteinExistence type="predicted"/>
<dbReference type="Proteomes" id="UP001054889">
    <property type="component" value="Unassembled WGS sequence"/>
</dbReference>
<dbReference type="PANTHER" id="PTHR34791">
    <property type="entry name" value="OS02G0272100 PROTEIN"/>
    <property type="match status" value="1"/>
</dbReference>
<dbReference type="PANTHER" id="PTHR34791:SF1">
    <property type="entry name" value="OS02G0272100 PROTEIN"/>
    <property type="match status" value="1"/>
</dbReference>
<comment type="caution">
    <text evidence="1">The sequence shown here is derived from an EMBL/GenBank/DDBJ whole genome shotgun (WGS) entry which is preliminary data.</text>
</comment>
<protein>
    <submittedName>
        <fullName evidence="1">Uncharacterized protein</fullName>
    </submittedName>
</protein>
<reference evidence="1" key="1">
    <citation type="journal article" date="2018" name="DNA Res.">
        <title>Multiple hybrid de novo genome assembly of finger millet, an orphan allotetraploid crop.</title>
        <authorList>
            <person name="Hatakeyama M."/>
            <person name="Aluri S."/>
            <person name="Balachadran M.T."/>
            <person name="Sivarajan S.R."/>
            <person name="Patrignani A."/>
            <person name="Gruter S."/>
            <person name="Poveda L."/>
            <person name="Shimizu-Inatsugi R."/>
            <person name="Baeten J."/>
            <person name="Francoijs K.J."/>
            <person name="Nataraja K.N."/>
            <person name="Reddy Y.A.N."/>
            <person name="Phadnis S."/>
            <person name="Ravikumar R.L."/>
            <person name="Schlapbach R."/>
            <person name="Sreeman S.M."/>
            <person name="Shimizu K.K."/>
        </authorList>
    </citation>
    <scope>NUCLEOTIDE SEQUENCE</scope>
</reference>
<keyword evidence="2" id="KW-1185">Reference proteome</keyword>
<name>A0AAV5DVG8_ELECO</name>
<organism evidence="1 2">
    <name type="scientific">Eleusine coracana subsp. coracana</name>
    <dbReference type="NCBI Taxonomy" id="191504"/>
    <lineage>
        <taxon>Eukaryota</taxon>
        <taxon>Viridiplantae</taxon>
        <taxon>Streptophyta</taxon>
        <taxon>Embryophyta</taxon>
        <taxon>Tracheophyta</taxon>
        <taxon>Spermatophyta</taxon>
        <taxon>Magnoliopsida</taxon>
        <taxon>Liliopsida</taxon>
        <taxon>Poales</taxon>
        <taxon>Poaceae</taxon>
        <taxon>PACMAD clade</taxon>
        <taxon>Chloridoideae</taxon>
        <taxon>Cynodonteae</taxon>
        <taxon>Eleusininae</taxon>
        <taxon>Eleusine</taxon>
    </lineage>
</organism>
<evidence type="ECO:0000313" key="2">
    <source>
        <dbReference type="Proteomes" id="UP001054889"/>
    </source>
</evidence>
<sequence length="96" mass="10863">MMMHRQDRPVAVLRQQVYERRIILYVQCNAWPVASSWVVLADPLAAVSLLAGDLDATARALRRDDDARVAALWRGILYGLCRRALVDLCRMNDVAP</sequence>
<gene>
    <name evidence="1" type="primary">gb00970</name>
    <name evidence="1" type="ORF">PR202_gb00970</name>
</gene>
<accession>A0AAV5DVG8</accession>